<evidence type="ECO:0000256" key="5">
    <source>
        <dbReference type="ARBA" id="ARBA00022833"/>
    </source>
</evidence>
<feature type="region of interest" description="Disordered" evidence="14">
    <location>
        <begin position="1"/>
        <end position="103"/>
    </location>
</feature>
<dbReference type="OrthoDB" id="1903104at2759"/>
<feature type="compositionally biased region" description="Polar residues" evidence="14">
    <location>
        <begin position="359"/>
        <end position="375"/>
    </location>
</feature>
<gene>
    <name evidence="17" type="ORF">BVC80_8091g8</name>
</gene>
<keyword evidence="8 11" id="KW-0371">Homeobox</keyword>
<dbReference type="GO" id="GO:0005634">
    <property type="term" value="C:nucleus"/>
    <property type="evidence" value="ECO:0007669"/>
    <property type="project" value="UniProtKB-SubCell"/>
</dbReference>
<feature type="compositionally biased region" description="Low complexity" evidence="14">
    <location>
        <begin position="759"/>
        <end position="776"/>
    </location>
</feature>
<comment type="similarity">
    <text evidence="2">Belongs to the PHD-associated homeobox family.</text>
</comment>
<dbReference type="GO" id="GO:0008270">
    <property type="term" value="F:zinc ion binding"/>
    <property type="evidence" value="ECO:0007669"/>
    <property type="project" value="UniProtKB-KW"/>
</dbReference>
<dbReference type="InterPro" id="IPR019786">
    <property type="entry name" value="Zinc_finger_PHD-type_CS"/>
</dbReference>
<keyword evidence="5" id="KW-0862">Zinc</keyword>
<evidence type="ECO:0000256" key="3">
    <source>
        <dbReference type="ARBA" id="ARBA00022723"/>
    </source>
</evidence>
<dbReference type="CDD" id="cd15504">
    <property type="entry name" value="PHD_PRHA_like"/>
    <property type="match status" value="1"/>
</dbReference>
<dbReference type="InterPro" id="IPR011011">
    <property type="entry name" value="Znf_FYVE_PHD"/>
</dbReference>
<evidence type="ECO:0000313" key="17">
    <source>
        <dbReference type="EMBL" id="OVA04100.1"/>
    </source>
</evidence>
<dbReference type="SUPFAM" id="SSF57903">
    <property type="entry name" value="FYVE/PHD zinc finger"/>
    <property type="match status" value="1"/>
</dbReference>
<feature type="compositionally biased region" description="Polar residues" evidence="14">
    <location>
        <begin position="36"/>
        <end position="63"/>
    </location>
</feature>
<feature type="compositionally biased region" description="Basic and acidic residues" evidence="14">
    <location>
        <begin position="837"/>
        <end position="848"/>
    </location>
</feature>
<proteinExistence type="inferred from homology"/>
<dbReference type="EMBL" id="MVGT01003402">
    <property type="protein sequence ID" value="OVA04100.1"/>
    <property type="molecule type" value="Genomic_DNA"/>
</dbReference>
<feature type="compositionally biased region" description="Polar residues" evidence="14">
    <location>
        <begin position="83"/>
        <end position="97"/>
    </location>
</feature>
<evidence type="ECO:0000259" key="15">
    <source>
        <dbReference type="PROSITE" id="PS50016"/>
    </source>
</evidence>
<feature type="domain" description="PHD-type" evidence="15">
    <location>
        <begin position="577"/>
        <end position="634"/>
    </location>
</feature>
<dbReference type="SMART" id="SM00389">
    <property type="entry name" value="HOX"/>
    <property type="match status" value="1"/>
</dbReference>
<dbReference type="PROSITE" id="PS01359">
    <property type="entry name" value="ZF_PHD_1"/>
    <property type="match status" value="1"/>
</dbReference>
<keyword evidence="6" id="KW-0805">Transcription regulation</keyword>
<dbReference type="SUPFAM" id="SSF46689">
    <property type="entry name" value="Homeodomain-like"/>
    <property type="match status" value="1"/>
</dbReference>
<dbReference type="Gene3D" id="1.10.10.60">
    <property type="entry name" value="Homeodomain-like"/>
    <property type="match status" value="1"/>
</dbReference>
<feature type="compositionally biased region" description="Polar residues" evidence="14">
    <location>
        <begin position="317"/>
        <end position="331"/>
    </location>
</feature>
<accession>A0A200Q0V3</accession>
<dbReference type="PANTHER" id="PTHR12628:SF13">
    <property type="entry name" value="HOMEOBOX PROTEIN HAT3.1"/>
    <property type="match status" value="1"/>
</dbReference>
<evidence type="ECO:0000256" key="11">
    <source>
        <dbReference type="PROSITE-ProRule" id="PRU00108"/>
    </source>
</evidence>
<evidence type="ECO:0000256" key="14">
    <source>
        <dbReference type="SAM" id="MobiDB-lite"/>
    </source>
</evidence>
<evidence type="ECO:0000256" key="4">
    <source>
        <dbReference type="ARBA" id="ARBA00022771"/>
    </source>
</evidence>
<dbReference type="FunFam" id="3.30.40.10:FF:000650">
    <property type="entry name" value="Homeobox protein HAT3.1"/>
    <property type="match status" value="1"/>
</dbReference>
<evidence type="ECO:0000256" key="7">
    <source>
        <dbReference type="ARBA" id="ARBA00023125"/>
    </source>
</evidence>
<name>A0A200Q0V3_MACCD</name>
<keyword evidence="7 11" id="KW-0238">DNA-binding</keyword>
<evidence type="ECO:0000256" key="9">
    <source>
        <dbReference type="ARBA" id="ARBA00023163"/>
    </source>
</evidence>
<dbReference type="Proteomes" id="UP000195402">
    <property type="component" value="Unassembled WGS sequence"/>
</dbReference>
<feature type="region of interest" description="Disordered" evidence="14">
    <location>
        <begin position="1004"/>
        <end position="1091"/>
    </location>
</feature>
<dbReference type="InterPro" id="IPR045876">
    <property type="entry name" value="PRHA-like_PHD-finger"/>
</dbReference>
<reference evidence="17 18" key="1">
    <citation type="journal article" date="2017" name="Mol. Plant">
        <title>The Genome of Medicinal Plant Macleaya cordata Provides New Insights into Benzylisoquinoline Alkaloids Metabolism.</title>
        <authorList>
            <person name="Liu X."/>
            <person name="Liu Y."/>
            <person name="Huang P."/>
            <person name="Ma Y."/>
            <person name="Qing Z."/>
            <person name="Tang Q."/>
            <person name="Cao H."/>
            <person name="Cheng P."/>
            <person name="Zheng Y."/>
            <person name="Yuan Z."/>
            <person name="Zhou Y."/>
            <person name="Liu J."/>
            <person name="Tang Z."/>
            <person name="Zhuo Y."/>
            <person name="Zhang Y."/>
            <person name="Yu L."/>
            <person name="Huang J."/>
            <person name="Yang P."/>
            <person name="Peng Q."/>
            <person name="Zhang J."/>
            <person name="Jiang W."/>
            <person name="Zhang Z."/>
            <person name="Lin K."/>
            <person name="Ro D.K."/>
            <person name="Chen X."/>
            <person name="Xiong X."/>
            <person name="Shang Y."/>
            <person name="Huang S."/>
            <person name="Zeng J."/>
        </authorList>
    </citation>
    <scope>NUCLEOTIDE SEQUENCE [LARGE SCALE GENOMIC DNA]</scope>
    <source>
        <strain evidence="18">cv. BLH2017</strain>
        <tissue evidence="17">Root</tissue>
    </source>
</reference>
<evidence type="ECO:0000313" key="18">
    <source>
        <dbReference type="Proteomes" id="UP000195402"/>
    </source>
</evidence>
<dbReference type="InterPro" id="IPR013083">
    <property type="entry name" value="Znf_RING/FYVE/PHD"/>
</dbReference>
<evidence type="ECO:0000256" key="6">
    <source>
        <dbReference type="ARBA" id="ARBA00023015"/>
    </source>
</evidence>
<evidence type="ECO:0000256" key="8">
    <source>
        <dbReference type="ARBA" id="ARBA00023155"/>
    </source>
</evidence>
<comment type="caution">
    <text evidence="17">The sequence shown here is derived from an EMBL/GenBank/DDBJ whole genome shotgun (WGS) entry which is preliminary data.</text>
</comment>
<evidence type="ECO:0000256" key="1">
    <source>
        <dbReference type="ARBA" id="ARBA00004123"/>
    </source>
</evidence>
<dbReference type="CDD" id="cd00086">
    <property type="entry name" value="homeodomain"/>
    <property type="match status" value="1"/>
</dbReference>
<keyword evidence="10 11" id="KW-0539">Nucleus</keyword>
<evidence type="ECO:0000259" key="16">
    <source>
        <dbReference type="PROSITE" id="PS50071"/>
    </source>
</evidence>
<dbReference type="STRING" id="56857.A0A200Q0V3"/>
<dbReference type="GO" id="GO:0003677">
    <property type="term" value="F:DNA binding"/>
    <property type="evidence" value="ECO:0007669"/>
    <property type="project" value="UniProtKB-UniRule"/>
</dbReference>
<dbReference type="InterPro" id="IPR001356">
    <property type="entry name" value="HD"/>
</dbReference>
<dbReference type="PROSITE" id="PS50071">
    <property type="entry name" value="HOMEOBOX_2"/>
    <property type="match status" value="1"/>
</dbReference>
<dbReference type="PANTHER" id="PTHR12628">
    <property type="entry name" value="POLYCOMB-LIKE TRANSCRIPTION FACTOR"/>
    <property type="match status" value="1"/>
</dbReference>
<feature type="compositionally biased region" description="Acidic residues" evidence="14">
    <location>
        <begin position="680"/>
        <end position="693"/>
    </location>
</feature>
<dbReference type="InParanoid" id="A0A200Q0V3"/>
<dbReference type="AlphaFoldDB" id="A0A200Q0V3"/>
<dbReference type="InterPro" id="IPR019787">
    <property type="entry name" value="Znf_PHD-finger"/>
</dbReference>
<feature type="compositionally biased region" description="Basic residues" evidence="14">
    <location>
        <begin position="419"/>
        <end position="435"/>
    </location>
</feature>
<feature type="compositionally biased region" description="Polar residues" evidence="14">
    <location>
        <begin position="1006"/>
        <end position="1025"/>
    </location>
</feature>
<dbReference type="InterPro" id="IPR009057">
    <property type="entry name" value="Homeodomain-like_sf"/>
</dbReference>
<evidence type="ECO:0000256" key="13">
    <source>
        <dbReference type="RuleBase" id="RU000682"/>
    </source>
</evidence>
<keyword evidence="4 12" id="KW-0863">Zinc-finger</keyword>
<organism evidence="17 18">
    <name type="scientific">Macleaya cordata</name>
    <name type="common">Five-seeded plume-poppy</name>
    <name type="synonym">Bocconia cordata</name>
    <dbReference type="NCBI Taxonomy" id="56857"/>
    <lineage>
        <taxon>Eukaryota</taxon>
        <taxon>Viridiplantae</taxon>
        <taxon>Streptophyta</taxon>
        <taxon>Embryophyta</taxon>
        <taxon>Tracheophyta</taxon>
        <taxon>Spermatophyta</taxon>
        <taxon>Magnoliopsida</taxon>
        <taxon>Ranunculales</taxon>
        <taxon>Papaveraceae</taxon>
        <taxon>Papaveroideae</taxon>
        <taxon>Macleaya</taxon>
    </lineage>
</organism>
<evidence type="ECO:0000256" key="10">
    <source>
        <dbReference type="ARBA" id="ARBA00023242"/>
    </source>
</evidence>
<dbReference type="Pfam" id="PF00628">
    <property type="entry name" value="PHD"/>
    <property type="match status" value="1"/>
</dbReference>
<feature type="region of interest" description="Disordered" evidence="14">
    <location>
        <begin position="298"/>
        <end position="331"/>
    </location>
</feature>
<dbReference type="InterPro" id="IPR001965">
    <property type="entry name" value="Znf_PHD"/>
</dbReference>
<comment type="subcellular location">
    <subcellularLocation>
        <location evidence="1 11 13">Nucleus</location>
    </subcellularLocation>
</comment>
<evidence type="ECO:0000256" key="12">
    <source>
        <dbReference type="PROSITE-ProRule" id="PRU00146"/>
    </source>
</evidence>
<sequence>MDVTSPRLENSPTKKSSSPKENSVEQKDECGFGDVQSESMGVASTRQENSLMTKSPTPKQNILEQKHESGFGDVQSEALDATSPRQGNSLTTKSPSPKLNILEEKYESGFGDVQGEVMDVASPRQENSLITKSTSPKLNFLEQKHESGFGDVQNEAMDVAPVTQENSLTTKSPSPKLNILEQKYESGFGDVQAEAMGVASPRQENSLITMSSSPKLTILEQKHESGIGDVQSEAMDVAPVTQENSLTMKSPSPKLDILEQKYESDFGDVQGEAMDVTSPRQENSLITKSLSPKLNILEQRNESGTEDVQSEAMDVTPVTQENSPTMKSSSPKQYILEQKHESGFGDVQCAAAVVTSLTQENSRTTKNSSPKQNIPKQKLESGSEDVQNEALETRNAGRDFVDVELLETPENTSKNSNRSARKKNRFSSKSKKKNYMLRSSLGSTRVLRSRLRGTSKAPDPSSISVNVNTERDGKRNKRKKTRKTLNDEFATTRKRVKYLLNRTRYEHSLIEAYSGEGWKGQSAEKIRPEKELQRATSEILRCKRKIRDLFQHLDSLCAEGRFQESLFDSEGQIYSEDIFCAKCRSKDVSADNDIILCDGICNRGFHQMCLDPPLLKEEIPQGDEGWLCPGCDCKVDCIDLLNDYFGTDLSINDNWEKVFPEVATTAAGNKLEDNFGFPSDDSEDNDYDPDNPEVDEKVEAEGSSSESSDESDFTSASDDSENLPHEEQNLGLPSDDSEDDDYDPNAPDLDEHIKEESSSSDFTSDSGDSGPLSDGNGTLGTDEIPMPSSVDGANPLTASGNRKSTEADRKKQRVNSELLSILEQGNASPVSGRRHREQLDYKKLHDETYGNVPSDSSDDEDWMDADGQGKRKKDTGGKESVLSSKGNCRATRSGANTRKTKRILKSTENDQKRKTRQKLNFGGANNTASDAQKEVLDPDCVEKRAKTSASRSLGQAVTQRLFESLKENEYPTRETKEKLAEELGITVRQVSKWFENARWSLRHSGNRTATASPKNANKLNQTNGKTLEPETKILPSDGGSKRVHGRELGETDNVEAVAMERMAEESTPQKSRSPKLRNRRNSNVGGKKEVAGTEETPIITVIKHPFSSIEGLLLQRGSPELHWHSLVDSLFYRYHASLMGPPSVAELQPPFFLFPFFPLFWEDSGIDASAGLDLILFSTLSEVS</sequence>
<feature type="compositionally biased region" description="Basic and acidic residues" evidence="14">
    <location>
        <begin position="391"/>
        <end position="401"/>
    </location>
</feature>
<dbReference type="Pfam" id="PF00046">
    <property type="entry name" value="Homeodomain"/>
    <property type="match status" value="1"/>
</dbReference>
<keyword evidence="9" id="KW-0804">Transcription</keyword>
<dbReference type="PROSITE" id="PS50016">
    <property type="entry name" value="ZF_PHD_2"/>
    <property type="match status" value="1"/>
</dbReference>
<dbReference type="GO" id="GO:0003682">
    <property type="term" value="F:chromatin binding"/>
    <property type="evidence" value="ECO:0007669"/>
    <property type="project" value="TreeGrafter"/>
</dbReference>
<feature type="region of interest" description="Disordered" evidence="14">
    <location>
        <begin position="359"/>
        <end position="482"/>
    </location>
</feature>
<dbReference type="FunCoup" id="A0A200Q0V3">
    <property type="interactions" value="1608"/>
</dbReference>
<dbReference type="Gene3D" id="3.30.40.10">
    <property type="entry name" value="Zinc/RING finger domain, C3HC4 (zinc finger)"/>
    <property type="match status" value="1"/>
</dbReference>
<feature type="compositionally biased region" description="Polar residues" evidence="14">
    <location>
        <begin position="7"/>
        <end position="21"/>
    </location>
</feature>
<protein>
    <submittedName>
        <fullName evidence="17">Homeobox domain</fullName>
    </submittedName>
</protein>
<dbReference type="GO" id="GO:0045814">
    <property type="term" value="P:negative regulation of gene expression, epigenetic"/>
    <property type="evidence" value="ECO:0007669"/>
    <property type="project" value="TreeGrafter"/>
</dbReference>
<feature type="region of interest" description="Disordered" evidence="14">
    <location>
        <begin position="670"/>
        <end position="935"/>
    </location>
</feature>
<feature type="DNA-binding region" description="Homeobox" evidence="11">
    <location>
        <begin position="946"/>
        <end position="1005"/>
    </location>
</feature>
<keyword evidence="3" id="KW-0479">Metal-binding</keyword>
<dbReference type="SMART" id="SM00249">
    <property type="entry name" value="PHD"/>
    <property type="match status" value="1"/>
</dbReference>
<keyword evidence="18" id="KW-1185">Reference proteome</keyword>
<feature type="compositionally biased region" description="Polar residues" evidence="14">
    <location>
        <begin position="815"/>
        <end position="829"/>
    </location>
</feature>
<feature type="domain" description="Homeobox" evidence="16">
    <location>
        <begin position="944"/>
        <end position="1004"/>
    </location>
</feature>
<evidence type="ECO:0000256" key="2">
    <source>
        <dbReference type="ARBA" id="ARBA00007427"/>
    </source>
</evidence>